<keyword evidence="1" id="KW-1133">Transmembrane helix</keyword>
<dbReference type="AlphaFoldDB" id="A0A9D2FWH6"/>
<reference evidence="2" key="1">
    <citation type="journal article" date="2021" name="PeerJ">
        <title>Extensive microbial diversity within the chicken gut microbiome revealed by metagenomics and culture.</title>
        <authorList>
            <person name="Gilroy R."/>
            <person name="Ravi A."/>
            <person name="Getino M."/>
            <person name="Pursley I."/>
            <person name="Horton D.L."/>
            <person name="Alikhan N.F."/>
            <person name="Baker D."/>
            <person name="Gharbi K."/>
            <person name="Hall N."/>
            <person name="Watson M."/>
            <person name="Adriaenssens E.M."/>
            <person name="Foster-Nyarko E."/>
            <person name="Jarju S."/>
            <person name="Secka A."/>
            <person name="Antonio M."/>
            <person name="Oren A."/>
            <person name="Chaudhuri R.R."/>
            <person name="La Ragione R."/>
            <person name="Hildebrand F."/>
            <person name="Pallen M.J."/>
        </authorList>
    </citation>
    <scope>NUCLEOTIDE SEQUENCE</scope>
    <source>
        <strain evidence="2">ChiHecec3B27-8219</strain>
    </source>
</reference>
<reference evidence="2" key="2">
    <citation type="submission" date="2021-04" db="EMBL/GenBank/DDBJ databases">
        <authorList>
            <person name="Gilroy R."/>
        </authorList>
    </citation>
    <scope>NUCLEOTIDE SEQUENCE</scope>
    <source>
        <strain evidence="2">ChiHecec3B27-8219</strain>
    </source>
</reference>
<evidence type="ECO:0000313" key="2">
    <source>
        <dbReference type="EMBL" id="HIZ68654.1"/>
    </source>
</evidence>
<evidence type="ECO:0000313" key="3">
    <source>
        <dbReference type="Proteomes" id="UP000824055"/>
    </source>
</evidence>
<proteinExistence type="predicted"/>
<accession>A0A9D2FWH6</accession>
<dbReference type="Proteomes" id="UP000824055">
    <property type="component" value="Unassembled WGS sequence"/>
</dbReference>
<name>A0A9D2FWH6_9BACT</name>
<organism evidence="2 3">
    <name type="scientific">Candidatus Prevotella avicola</name>
    <dbReference type="NCBI Taxonomy" id="2838738"/>
    <lineage>
        <taxon>Bacteria</taxon>
        <taxon>Pseudomonadati</taxon>
        <taxon>Bacteroidota</taxon>
        <taxon>Bacteroidia</taxon>
        <taxon>Bacteroidales</taxon>
        <taxon>Prevotellaceae</taxon>
        <taxon>Prevotella</taxon>
    </lineage>
</organism>
<sequence length="65" mass="7817">MKQHSIIKWIWKRVLSVVVATAVFSLLDWIFGDGINLMYNVVRAIVLLFSIWLFDKLYQLYDRRN</sequence>
<dbReference type="EMBL" id="DXBE01000020">
    <property type="protein sequence ID" value="HIZ68654.1"/>
    <property type="molecule type" value="Genomic_DNA"/>
</dbReference>
<comment type="caution">
    <text evidence="2">The sequence shown here is derived from an EMBL/GenBank/DDBJ whole genome shotgun (WGS) entry which is preliminary data.</text>
</comment>
<evidence type="ECO:0000256" key="1">
    <source>
        <dbReference type="SAM" id="Phobius"/>
    </source>
</evidence>
<keyword evidence="1" id="KW-0812">Transmembrane</keyword>
<gene>
    <name evidence="2" type="ORF">H9966_02035</name>
</gene>
<keyword evidence="1" id="KW-0472">Membrane</keyword>
<feature type="transmembrane region" description="Helical" evidence="1">
    <location>
        <begin position="37"/>
        <end position="54"/>
    </location>
</feature>
<feature type="transmembrane region" description="Helical" evidence="1">
    <location>
        <begin position="12"/>
        <end position="31"/>
    </location>
</feature>
<protein>
    <submittedName>
        <fullName evidence="2">Uncharacterized protein</fullName>
    </submittedName>
</protein>